<keyword evidence="4" id="KW-1185">Reference proteome</keyword>
<proteinExistence type="predicted"/>
<evidence type="ECO:0000256" key="1">
    <source>
        <dbReference type="SAM" id="MobiDB-lite"/>
    </source>
</evidence>
<evidence type="ECO:0000313" key="4">
    <source>
        <dbReference type="Proteomes" id="UP001446871"/>
    </source>
</evidence>
<feature type="domain" description="F-box" evidence="2">
    <location>
        <begin position="3"/>
        <end position="62"/>
    </location>
</feature>
<feature type="region of interest" description="Disordered" evidence="1">
    <location>
        <begin position="495"/>
        <end position="523"/>
    </location>
</feature>
<name>A0ABR1WHE0_9PEZI</name>
<evidence type="ECO:0000313" key="3">
    <source>
        <dbReference type="EMBL" id="KAK8081589.1"/>
    </source>
</evidence>
<evidence type="ECO:0000259" key="2">
    <source>
        <dbReference type="Pfam" id="PF12937"/>
    </source>
</evidence>
<sequence length="523" mass="59182">MAAQLPNEILLNIFELLCFHCTNPGKFPNADTEGVLEDKATLARLCRVSHHFRSMAQPILYHYYATGNCKHFLPPDAPYYDVPGANDRLLSFTTTLTQRPDLAAEVVSMQLINHPGGYREYRQNENVMALQALLRWSESHRALSVSMLELPFDKWCTNTSQLADWAVSAHRWVMSLAMVLAVKVKDVLIAVDDEEDQDQTRQAFPELNHAPRPQIRSLKTLGMMSWGANPYQLARMSGLLGAAPNLETIYAVDTSDSRRWNQASLWDYKTDTPMPKIKTVVISDLCPRSLDRFLTGTPGLEELEYYWTVFPQQSTELYMHLLPAKATLKRLVVSFLSSCDRDSLPWFRYDFVDPNVRRIQSLADFPLLEDVTIDFRTLYREGGKDEANRLTRFLPAGIRRFAIDYVVGDMTESLRELAGAAAHMFPKLESVAVGVPEWPNGNPKIDADMWSMMKLLFQGLGIRFSWGEDAPGPGVHTVIPGASGQGLPLLPWYGKEEGEADEVEEVDDNEEMEEMDHEADEAM</sequence>
<dbReference type="Pfam" id="PF12937">
    <property type="entry name" value="F-box-like"/>
    <property type="match status" value="1"/>
</dbReference>
<comment type="caution">
    <text evidence="3">The sequence shown here is derived from an EMBL/GenBank/DDBJ whole genome shotgun (WGS) entry which is preliminary data.</text>
</comment>
<accession>A0ABR1WHE0</accession>
<reference evidence="3 4" key="1">
    <citation type="submission" date="2023-01" db="EMBL/GenBank/DDBJ databases">
        <title>Analysis of 21 Apiospora genomes using comparative genomics revels a genus with tremendous synthesis potential of carbohydrate active enzymes and secondary metabolites.</title>
        <authorList>
            <person name="Sorensen T."/>
        </authorList>
    </citation>
    <scope>NUCLEOTIDE SEQUENCE [LARGE SCALE GENOMIC DNA]</scope>
    <source>
        <strain evidence="3 4">CBS 83171</strain>
    </source>
</reference>
<dbReference type="Proteomes" id="UP001446871">
    <property type="component" value="Unassembled WGS sequence"/>
</dbReference>
<organism evidence="3 4">
    <name type="scientific">Apiospora saccharicola</name>
    <dbReference type="NCBI Taxonomy" id="335842"/>
    <lineage>
        <taxon>Eukaryota</taxon>
        <taxon>Fungi</taxon>
        <taxon>Dikarya</taxon>
        <taxon>Ascomycota</taxon>
        <taxon>Pezizomycotina</taxon>
        <taxon>Sordariomycetes</taxon>
        <taxon>Xylariomycetidae</taxon>
        <taxon>Amphisphaeriales</taxon>
        <taxon>Apiosporaceae</taxon>
        <taxon>Apiospora</taxon>
    </lineage>
</organism>
<dbReference type="EMBL" id="JAQQWM010000001">
    <property type="protein sequence ID" value="KAK8081589.1"/>
    <property type="molecule type" value="Genomic_DNA"/>
</dbReference>
<protein>
    <recommendedName>
        <fullName evidence="2">F-box domain-containing protein</fullName>
    </recommendedName>
</protein>
<dbReference type="InterPro" id="IPR001810">
    <property type="entry name" value="F-box_dom"/>
</dbReference>
<feature type="compositionally biased region" description="Acidic residues" evidence="1">
    <location>
        <begin position="498"/>
        <end position="523"/>
    </location>
</feature>
<gene>
    <name evidence="3" type="ORF">PG996_000370</name>
</gene>